<feature type="binding site" evidence="8">
    <location>
        <position position="179"/>
    </location>
    <ligand>
        <name>phosphoenolpyruvate</name>
        <dbReference type="ChEBI" id="CHEBI:58702"/>
    </ligand>
</feature>
<dbReference type="STRING" id="1817813.A2008_03670"/>
<feature type="binding site" evidence="8">
    <location>
        <position position="31"/>
    </location>
    <ligand>
        <name>3-phosphoshikimate</name>
        <dbReference type="ChEBI" id="CHEBI:145989"/>
    </ligand>
</feature>
<comment type="pathway">
    <text evidence="1 8">Metabolic intermediate biosynthesis; chorismate biosynthesis; chorismate from D-erythrose 4-phosphate and phosphoenolpyruvate: step 6/7.</text>
</comment>
<dbReference type="PROSITE" id="PS00104">
    <property type="entry name" value="EPSP_SYNTHASE_1"/>
    <property type="match status" value="1"/>
</dbReference>
<comment type="function">
    <text evidence="8">Catalyzes the transfer of the enolpyruvyl moiety of phosphoenolpyruvate (PEP) to the 5-hydroxyl of shikimate-3-phosphate (S3P) to produce enolpyruvyl shikimate-3-phosphate and inorganic phosphate.</text>
</comment>
<dbReference type="FunFam" id="3.65.10.10:FF:000005">
    <property type="entry name" value="3-phosphoshikimate 1-carboxyvinyltransferase"/>
    <property type="match status" value="1"/>
</dbReference>
<dbReference type="UniPathway" id="UPA00053">
    <property type="reaction ID" value="UER00089"/>
</dbReference>
<feature type="active site" description="Proton acceptor" evidence="8">
    <location>
        <position position="340"/>
    </location>
</feature>
<feature type="binding site" evidence="8">
    <location>
        <position position="367"/>
    </location>
    <ligand>
        <name>3-phosphoshikimate</name>
        <dbReference type="ChEBI" id="CHEBI:145989"/>
    </ligand>
</feature>
<protein>
    <recommendedName>
        <fullName evidence="8">3-phosphoshikimate 1-carboxyvinyltransferase</fullName>
        <ecNumber evidence="8">2.5.1.19</ecNumber>
    </recommendedName>
    <alternativeName>
        <fullName evidence="8">5-enolpyruvylshikimate-3-phosphate synthase</fullName>
        <shortName evidence="8">EPSP synthase</shortName>
        <shortName evidence="8">EPSPS</shortName>
    </alternativeName>
</protein>
<sequence length="458" mass="48955">MAVFKYFKKENDISDIAAARPVKRIAAGGDKSVTHRALIFAALARGTSYIRNPSLSLDCRATMAALASLGVGHKYDARSKTITIEGCCGDFNEPAGPIDCANSGTTARLLMGSLAGASGARFILTGDASLVERPMLRAAAPLEKMGARIALRSGDRLPAAITGAKLSGAKHDNTHNSAQVKAALIFAALGASGRTEIFEKYPTRDHSELLAPQFGVKLKKTILKDGGSRITIPGRQKVSAADIKIPNDPSTAAFYITLDALFQAVHSKRLYIKLPSVLINNTRNAFFECLFDSGFDMIYTNFGGRGFVETAADIEVHYGGYSPISPQMIDSPARVISMIDEIPLLALVLSLAGGESVIRGLAELRVKETDRLTAIAGELNKMGARAAIKNNALVIRGVKKLKGAALESHNDHRMAMTLIIAGLVAGDDFSVNNCECAAVSNANFFRELKKLGFKFHIE</sequence>
<evidence type="ECO:0000256" key="7">
    <source>
        <dbReference type="ARBA" id="ARBA00044633"/>
    </source>
</evidence>
<gene>
    <name evidence="8" type="primary">aroA</name>
    <name evidence="10" type="ORF">A2008_03670</name>
</gene>
<feature type="binding site" evidence="8">
    <location>
        <position position="340"/>
    </location>
    <ligand>
        <name>3-phosphoshikimate</name>
        <dbReference type="ChEBI" id="CHEBI:145989"/>
    </ligand>
</feature>
<accession>A0A1F7WE68</accession>
<dbReference type="PROSITE" id="PS00885">
    <property type="entry name" value="EPSP_SYNTHASE_2"/>
    <property type="match status" value="1"/>
</dbReference>
<evidence type="ECO:0000313" key="11">
    <source>
        <dbReference type="Proteomes" id="UP000178735"/>
    </source>
</evidence>
<dbReference type="GO" id="GO:0003866">
    <property type="term" value="F:3-phosphoshikimate 1-carboxyvinyltransferase activity"/>
    <property type="evidence" value="ECO:0007669"/>
    <property type="project" value="UniProtKB-UniRule"/>
</dbReference>
<comment type="caution">
    <text evidence="10">The sequence shown here is derived from an EMBL/GenBank/DDBJ whole genome shotgun (WGS) entry which is preliminary data.</text>
</comment>
<dbReference type="CDD" id="cd01556">
    <property type="entry name" value="EPSP_synthase"/>
    <property type="match status" value="1"/>
</dbReference>
<comment type="subunit">
    <text evidence="8">Monomer.</text>
</comment>
<feature type="binding site" evidence="8">
    <location>
        <position position="413"/>
    </location>
    <ligand>
        <name>phosphoenolpyruvate</name>
        <dbReference type="ChEBI" id="CHEBI:58702"/>
    </ligand>
</feature>
<comment type="similarity">
    <text evidence="2 8">Belongs to the EPSP synthase family.</text>
</comment>
<dbReference type="EC" id="2.5.1.19" evidence="8"/>
<name>A0A1F7WE68_9BACT</name>
<keyword evidence="5 8" id="KW-0808">Transferase</keyword>
<dbReference type="Proteomes" id="UP000178735">
    <property type="component" value="Unassembled WGS sequence"/>
</dbReference>
<dbReference type="InterPro" id="IPR023193">
    <property type="entry name" value="EPSP_synthase_CS"/>
</dbReference>
<dbReference type="GO" id="GO:0008652">
    <property type="term" value="P:amino acid biosynthetic process"/>
    <property type="evidence" value="ECO:0007669"/>
    <property type="project" value="UniProtKB-KW"/>
</dbReference>
<keyword evidence="4 8" id="KW-0028">Amino-acid biosynthesis</keyword>
<feature type="binding site" evidence="8">
    <location>
        <position position="179"/>
    </location>
    <ligand>
        <name>3-phosphoshikimate</name>
        <dbReference type="ChEBI" id="CHEBI:145989"/>
    </ligand>
</feature>
<dbReference type="GO" id="GO:0005737">
    <property type="term" value="C:cytoplasm"/>
    <property type="evidence" value="ECO:0007669"/>
    <property type="project" value="UniProtKB-SubCell"/>
</dbReference>
<proteinExistence type="inferred from homology"/>
<dbReference type="EMBL" id="MGFH01000241">
    <property type="protein sequence ID" value="OGM01114.1"/>
    <property type="molecule type" value="Genomic_DNA"/>
</dbReference>
<comment type="caution">
    <text evidence="8">Lacks conserved residue(s) required for the propagation of feature annotation.</text>
</comment>
<evidence type="ECO:0000256" key="4">
    <source>
        <dbReference type="ARBA" id="ARBA00022605"/>
    </source>
</evidence>
<dbReference type="NCBIfam" id="TIGR01356">
    <property type="entry name" value="aroA"/>
    <property type="match status" value="1"/>
</dbReference>
<dbReference type="InterPro" id="IPR006264">
    <property type="entry name" value="EPSP_synthase"/>
</dbReference>
<keyword evidence="3 8" id="KW-0963">Cytoplasm</keyword>
<evidence type="ECO:0000256" key="5">
    <source>
        <dbReference type="ARBA" id="ARBA00022679"/>
    </source>
</evidence>
<dbReference type="GO" id="GO:0009073">
    <property type="term" value="P:aromatic amino acid family biosynthetic process"/>
    <property type="evidence" value="ECO:0007669"/>
    <property type="project" value="UniProtKB-KW"/>
</dbReference>
<feature type="binding site" evidence="8">
    <location>
        <position position="31"/>
    </location>
    <ligand>
        <name>phosphoenolpyruvate</name>
        <dbReference type="ChEBI" id="CHEBI:58702"/>
    </ligand>
</feature>
<dbReference type="InterPro" id="IPR013792">
    <property type="entry name" value="RNA3'P_cycl/enolpyr_Trfase_a/b"/>
</dbReference>
<evidence type="ECO:0000256" key="6">
    <source>
        <dbReference type="ARBA" id="ARBA00023141"/>
    </source>
</evidence>
<evidence type="ECO:0000256" key="1">
    <source>
        <dbReference type="ARBA" id="ARBA00004811"/>
    </source>
</evidence>
<dbReference type="PANTHER" id="PTHR21090">
    <property type="entry name" value="AROM/DEHYDROQUINATE SYNTHASE"/>
    <property type="match status" value="1"/>
</dbReference>
<dbReference type="Pfam" id="PF00275">
    <property type="entry name" value="EPSP_synthase"/>
    <property type="match status" value="1"/>
</dbReference>
<feature type="binding site" evidence="8">
    <location>
        <position position="104"/>
    </location>
    <ligand>
        <name>phosphoenolpyruvate</name>
        <dbReference type="ChEBI" id="CHEBI:58702"/>
    </ligand>
</feature>
<dbReference type="Gene3D" id="3.65.10.10">
    <property type="entry name" value="Enolpyruvate transferase domain"/>
    <property type="match status" value="2"/>
</dbReference>
<dbReference type="InterPro" id="IPR036968">
    <property type="entry name" value="Enolpyruvate_Tfrase_sf"/>
</dbReference>
<feature type="binding site" evidence="8">
    <location>
        <position position="36"/>
    </location>
    <ligand>
        <name>3-phosphoshikimate</name>
        <dbReference type="ChEBI" id="CHEBI:145989"/>
    </ligand>
</feature>
<comment type="subcellular location">
    <subcellularLocation>
        <location evidence="8">Cytoplasm</location>
    </subcellularLocation>
</comment>
<dbReference type="InterPro" id="IPR001986">
    <property type="entry name" value="Enolpyruvate_Tfrase_dom"/>
</dbReference>
<reference evidence="10 11" key="1">
    <citation type="journal article" date="2016" name="Nat. Commun.">
        <title>Thousands of microbial genomes shed light on interconnected biogeochemical processes in an aquifer system.</title>
        <authorList>
            <person name="Anantharaman K."/>
            <person name="Brown C.T."/>
            <person name="Hug L.A."/>
            <person name="Sharon I."/>
            <person name="Castelle C.J."/>
            <person name="Probst A.J."/>
            <person name="Thomas B.C."/>
            <person name="Singh A."/>
            <person name="Wilkins M.J."/>
            <person name="Karaoz U."/>
            <person name="Brodie E.L."/>
            <person name="Williams K.H."/>
            <person name="Hubbard S.S."/>
            <person name="Banfield J.F."/>
        </authorList>
    </citation>
    <scope>NUCLEOTIDE SEQUENCE [LARGE SCALE GENOMIC DNA]</scope>
</reference>
<dbReference type="PANTHER" id="PTHR21090:SF5">
    <property type="entry name" value="PENTAFUNCTIONAL AROM POLYPEPTIDE"/>
    <property type="match status" value="1"/>
</dbReference>
<feature type="binding site" evidence="8">
    <location>
        <position position="32"/>
    </location>
    <ligand>
        <name>3-phosphoshikimate</name>
        <dbReference type="ChEBI" id="CHEBI:145989"/>
    </ligand>
</feature>
<dbReference type="SUPFAM" id="SSF55205">
    <property type="entry name" value="EPT/RTPC-like"/>
    <property type="match status" value="1"/>
</dbReference>
<dbReference type="AlphaFoldDB" id="A0A1F7WE68"/>
<comment type="catalytic activity">
    <reaction evidence="7">
        <text>3-phosphoshikimate + phosphoenolpyruvate = 5-O-(1-carboxyvinyl)-3-phosphoshikimate + phosphate</text>
        <dbReference type="Rhea" id="RHEA:21256"/>
        <dbReference type="ChEBI" id="CHEBI:43474"/>
        <dbReference type="ChEBI" id="CHEBI:57701"/>
        <dbReference type="ChEBI" id="CHEBI:58702"/>
        <dbReference type="ChEBI" id="CHEBI:145989"/>
        <dbReference type="EC" id="2.5.1.19"/>
    </reaction>
    <physiologicalReaction direction="left-to-right" evidence="7">
        <dbReference type="Rhea" id="RHEA:21257"/>
    </physiologicalReaction>
</comment>
<feature type="binding site" evidence="8">
    <location>
        <position position="133"/>
    </location>
    <ligand>
        <name>phosphoenolpyruvate</name>
        <dbReference type="ChEBI" id="CHEBI:58702"/>
    </ligand>
</feature>
<evidence type="ECO:0000313" key="10">
    <source>
        <dbReference type="EMBL" id="OGM01114.1"/>
    </source>
</evidence>
<feature type="binding site" evidence="8">
    <location>
        <position position="177"/>
    </location>
    <ligand>
        <name>3-phosphoshikimate</name>
        <dbReference type="ChEBI" id="CHEBI:145989"/>
    </ligand>
</feature>
<evidence type="ECO:0000259" key="9">
    <source>
        <dbReference type="Pfam" id="PF00275"/>
    </source>
</evidence>
<dbReference type="GO" id="GO:0009423">
    <property type="term" value="P:chorismate biosynthetic process"/>
    <property type="evidence" value="ECO:0007669"/>
    <property type="project" value="UniProtKB-UniRule"/>
</dbReference>
<dbReference type="HAMAP" id="MF_00210">
    <property type="entry name" value="EPSP_synth"/>
    <property type="match status" value="1"/>
</dbReference>
<evidence type="ECO:0000256" key="2">
    <source>
        <dbReference type="ARBA" id="ARBA00009948"/>
    </source>
</evidence>
<keyword evidence="6 8" id="KW-0057">Aromatic amino acid biosynthesis</keyword>
<feature type="binding site" evidence="8">
    <location>
        <position position="371"/>
    </location>
    <ligand>
        <name>phosphoenolpyruvate</name>
        <dbReference type="ChEBI" id="CHEBI:58702"/>
    </ligand>
</feature>
<evidence type="ECO:0000256" key="8">
    <source>
        <dbReference type="HAMAP-Rule" id="MF_00210"/>
    </source>
</evidence>
<evidence type="ECO:0000256" key="3">
    <source>
        <dbReference type="ARBA" id="ARBA00022490"/>
    </source>
</evidence>
<organism evidence="10 11">
    <name type="scientific">Candidatus Wallbacteria bacterium GWC2_49_35</name>
    <dbReference type="NCBI Taxonomy" id="1817813"/>
    <lineage>
        <taxon>Bacteria</taxon>
        <taxon>Candidatus Walliibacteriota</taxon>
    </lineage>
</organism>
<feature type="domain" description="Enolpyruvate transferase" evidence="9">
    <location>
        <begin position="24"/>
        <end position="448"/>
    </location>
</feature>
<dbReference type="PIRSF" id="PIRSF000505">
    <property type="entry name" value="EPSPS"/>
    <property type="match status" value="1"/>
</dbReference>